<organism evidence="4 5">
    <name type="scientific">Candidatus Desantisbacteria bacterium CG_4_10_14_0_8_um_filter_48_22</name>
    <dbReference type="NCBI Taxonomy" id="1974543"/>
    <lineage>
        <taxon>Bacteria</taxon>
        <taxon>Candidatus Desantisiibacteriota</taxon>
    </lineage>
</organism>
<feature type="binding site" evidence="2">
    <location>
        <begin position="200"/>
        <end position="207"/>
    </location>
    <ligand>
        <name>ATP</name>
        <dbReference type="ChEBI" id="CHEBI:30616"/>
    </ligand>
</feature>
<evidence type="ECO:0000256" key="1">
    <source>
        <dbReference type="PIRSR" id="PIRSR640198-1"/>
    </source>
</evidence>
<evidence type="ECO:0000259" key="3">
    <source>
        <dbReference type="PROSITE" id="PS51459"/>
    </source>
</evidence>
<dbReference type="InterPro" id="IPR040198">
    <property type="entry name" value="Fido_containing"/>
</dbReference>
<feature type="domain" description="Fido" evidence="3">
    <location>
        <begin position="108"/>
        <end position="265"/>
    </location>
</feature>
<dbReference type="Proteomes" id="UP000229307">
    <property type="component" value="Unassembled WGS sequence"/>
</dbReference>
<reference evidence="5" key="1">
    <citation type="submission" date="2017-09" db="EMBL/GenBank/DDBJ databases">
        <title>Depth-based differentiation of microbial function through sediment-hosted aquifers and enrichment of novel symbionts in the deep terrestrial subsurface.</title>
        <authorList>
            <person name="Probst A.J."/>
            <person name="Ladd B."/>
            <person name="Jarett J.K."/>
            <person name="Geller-Mcgrath D.E."/>
            <person name="Sieber C.M.K."/>
            <person name="Emerson J.B."/>
            <person name="Anantharaman K."/>
            <person name="Thomas B.C."/>
            <person name="Malmstrom R."/>
            <person name="Stieglmeier M."/>
            <person name="Klingl A."/>
            <person name="Woyke T."/>
            <person name="Ryan C.M."/>
            <person name="Banfield J.F."/>
        </authorList>
    </citation>
    <scope>NUCLEOTIDE SEQUENCE [LARGE SCALE GENOMIC DNA]</scope>
</reference>
<keyword evidence="2" id="KW-0547">Nucleotide-binding</keyword>
<dbReference type="Gene3D" id="1.10.3290.10">
    <property type="entry name" value="Fido-like domain"/>
    <property type="match status" value="1"/>
</dbReference>
<dbReference type="Pfam" id="PF02661">
    <property type="entry name" value="Fic"/>
    <property type="match status" value="1"/>
</dbReference>
<dbReference type="SUPFAM" id="SSF140931">
    <property type="entry name" value="Fic-like"/>
    <property type="match status" value="1"/>
</dbReference>
<dbReference type="PROSITE" id="PS51459">
    <property type="entry name" value="FIDO"/>
    <property type="match status" value="1"/>
</dbReference>
<protein>
    <submittedName>
        <fullName evidence="4">Cell filamentation protein Fic</fullName>
    </submittedName>
</protein>
<dbReference type="GO" id="GO:0005524">
    <property type="term" value="F:ATP binding"/>
    <property type="evidence" value="ECO:0007669"/>
    <property type="project" value="UniProtKB-KW"/>
</dbReference>
<dbReference type="PANTHER" id="PTHR13504">
    <property type="entry name" value="FIDO DOMAIN-CONTAINING PROTEIN DDB_G0283145"/>
    <property type="match status" value="1"/>
</dbReference>
<comment type="caution">
    <text evidence="4">The sequence shown here is derived from an EMBL/GenBank/DDBJ whole genome shotgun (WGS) entry which is preliminary data.</text>
</comment>
<keyword evidence="2" id="KW-0067">ATP-binding</keyword>
<evidence type="ECO:0000313" key="5">
    <source>
        <dbReference type="Proteomes" id="UP000229307"/>
    </source>
</evidence>
<dbReference type="AlphaFoldDB" id="A0A2M7SET2"/>
<sequence length="347" mass="39601">MRSIEDGFLKKLEFPAGILSDIRAIGEYRGREALFARQSPETLEKLLESAIIQSAESSNRIEGVFAPLKRIKELVEKGAQPRTRPEQEIAGYRDALNLIHSGYKDIPVSEETILKLHSMIYRYTAVQSGAWKKWDNEIVEIKPNGSKTVRFRPVSAEDTPLFMNKLLSLYNNRVKEEFPDPVILIPLFILDLLCIHPFLDGNGRIARLLTLLLLYKAGYGVGRYISLERITETTRKNYYEVLLRSSQGWQEGRHDVFPWLRYFYGTLIAAYKEFESRFAAFKGKGSKTEQVRSAVEGSIKPFSIADVENACPNVTRDMIRIVLHRLRDDGKIKSTGIGRSAKWVKIG</sequence>
<proteinExistence type="predicted"/>
<dbReference type="EMBL" id="PFMR01000081">
    <property type="protein sequence ID" value="PIZ17823.1"/>
    <property type="molecule type" value="Genomic_DNA"/>
</dbReference>
<evidence type="ECO:0000256" key="2">
    <source>
        <dbReference type="PIRSR" id="PIRSR640198-2"/>
    </source>
</evidence>
<gene>
    <name evidence="4" type="ORF">COY52_02515</name>
</gene>
<dbReference type="InterPro" id="IPR036597">
    <property type="entry name" value="Fido-like_dom_sf"/>
</dbReference>
<accession>A0A2M7SET2</accession>
<feature type="active site" evidence="1">
    <location>
        <position position="196"/>
    </location>
</feature>
<evidence type="ECO:0000313" key="4">
    <source>
        <dbReference type="EMBL" id="PIZ17823.1"/>
    </source>
</evidence>
<name>A0A2M7SET2_9BACT</name>
<feature type="binding site" evidence="2">
    <location>
        <begin position="238"/>
        <end position="239"/>
    </location>
    <ligand>
        <name>ATP</name>
        <dbReference type="ChEBI" id="CHEBI:30616"/>
    </ligand>
</feature>
<dbReference type="InterPro" id="IPR003812">
    <property type="entry name" value="Fido"/>
</dbReference>
<dbReference type="PANTHER" id="PTHR13504:SF38">
    <property type="entry name" value="FIDO DOMAIN-CONTAINING PROTEIN"/>
    <property type="match status" value="1"/>
</dbReference>